<dbReference type="KEGG" id="mah:MEALZ_2407"/>
<dbReference type="Proteomes" id="UP000008315">
    <property type="component" value="Chromosome"/>
</dbReference>
<organism evidence="1 2">
    <name type="scientific">Methylotuvimicrobium alcaliphilum (strain DSM 19304 / NCIMB 14124 / VKM B-2133 / 20Z)</name>
    <name type="common">Methylomicrobium alcaliphilum</name>
    <dbReference type="NCBI Taxonomy" id="1091494"/>
    <lineage>
        <taxon>Bacteria</taxon>
        <taxon>Pseudomonadati</taxon>
        <taxon>Pseudomonadota</taxon>
        <taxon>Gammaproteobacteria</taxon>
        <taxon>Methylococcales</taxon>
        <taxon>Methylococcaceae</taxon>
        <taxon>Methylotuvimicrobium</taxon>
    </lineage>
</organism>
<evidence type="ECO:0000313" key="1">
    <source>
        <dbReference type="EMBL" id="CCE24088.1"/>
    </source>
</evidence>
<reference evidence="2" key="1">
    <citation type="journal article" date="2012" name="J. Bacteriol.">
        <title>Genome sequence of the haloalkaliphilic methanotrophic bacterium Methylomicrobium alcaliphilum 20Z.</title>
        <authorList>
            <person name="Vuilleumier S."/>
            <person name="Khmelenina V.N."/>
            <person name="Bringel F."/>
            <person name="Reshetnikov A.S."/>
            <person name="Lajus A."/>
            <person name="Mangenot S."/>
            <person name="Rouy Z."/>
            <person name="Op den Camp H.J."/>
            <person name="Jetten M.S."/>
            <person name="Dispirito A.A."/>
            <person name="Dunfield P."/>
            <person name="Klotz M.G."/>
            <person name="Semrau J.D."/>
            <person name="Stein L.Y."/>
            <person name="Barbe V."/>
            <person name="Medigue C."/>
            <person name="Trotsenko Y.A."/>
            <person name="Kalyuzhnaya M.G."/>
        </authorList>
    </citation>
    <scope>NUCLEOTIDE SEQUENCE [LARGE SCALE GENOMIC DNA]</scope>
    <source>
        <strain evidence="2">DSM 19304 / NCIMB 14124 / VKM B-2133 / 20Z</strain>
    </source>
</reference>
<keyword evidence="2" id="KW-1185">Reference proteome</keyword>
<dbReference type="STRING" id="1091494.MEALZ_2407"/>
<protein>
    <submittedName>
        <fullName evidence="1">Uncharacterized protein</fullName>
    </submittedName>
</protein>
<dbReference type="AlphaFoldDB" id="G4SVM9"/>
<name>G4SVM9_META2</name>
<dbReference type="EMBL" id="FO082060">
    <property type="protein sequence ID" value="CCE24088.1"/>
    <property type="molecule type" value="Genomic_DNA"/>
</dbReference>
<dbReference type="HOGENOM" id="CLU_3137552_0_0_6"/>
<accession>G4SVM9</accession>
<evidence type="ECO:0000313" key="2">
    <source>
        <dbReference type="Proteomes" id="UP000008315"/>
    </source>
</evidence>
<sequence>MPATSRHTNLLLPLLPSGPGGVYSVSLREDRHGYHNYLTACLAEKEYYP</sequence>
<gene>
    <name evidence="1" type="ordered locus">MEALZ_2407</name>
</gene>
<proteinExistence type="predicted"/>